<name>A0A919KUQ8_9ACTN</name>
<sequence length="93" mass="9424">MGGPTGGHQGPGRGSAVPRPSVRRGDPRAVRVPAPVPLPDIVPAPVPLPDIVRAPVPLPVPVPVPDRFPVLGPGHGGQAGGQLGGEQRRRLGQ</sequence>
<gene>
    <name evidence="2" type="ORF">GCM10018781_37420</name>
</gene>
<dbReference type="EMBL" id="BNBO01000019">
    <property type="protein sequence ID" value="GHH73333.1"/>
    <property type="molecule type" value="Genomic_DNA"/>
</dbReference>
<feature type="compositionally biased region" description="Gly residues" evidence="1">
    <location>
        <begin position="1"/>
        <end position="13"/>
    </location>
</feature>
<accession>A0A919KUQ8</accession>
<feature type="compositionally biased region" description="Gly residues" evidence="1">
    <location>
        <begin position="73"/>
        <end position="84"/>
    </location>
</feature>
<protein>
    <submittedName>
        <fullName evidence="2">Uncharacterized protein</fullName>
    </submittedName>
</protein>
<dbReference type="Proteomes" id="UP000617734">
    <property type="component" value="Unassembled WGS sequence"/>
</dbReference>
<feature type="region of interest" description="Disordered" evidence="1">
    <location>
        <begin position="1"/>
        <end position="39"/>
    </location>
</feature>
<reference evidence="2" key="1">
    <citation type="journal article" date="2014" name="Int. J. Syst. Evol. Microbiol.">
        <title>Complete genome sequence of Corynebacterium casei LMG S-19264T (=DSM 44701T), isolated from a smear-ripened cheese.</title>
        <authorList>
            <consortium name="US DOE Joint Genome Institute (JGI-PGF)"/>
            <person name="Walter F."/>
            <person name="Albersmeier A."/>
            <person name="Kalinowski J."/>
            <person name="Ruckert C."/>
        </authorList>
    </citation>
    <scope>NUCLEOTIDE SEQUENCE</scope>
    <source>
        <strain evidence="2">JCM 4646</strain>
    </source>
</reference>
<evidence type="ECO:0000313" key="3">
    <source>
        <dbReference type="Proteomes" id="UP000617734"/>
    </source>
</evidence>
<dbReference type="AlphaFoldDB" id="A0A919KUQ8"/>
<organism evidence="2 3">
    <name type="scientific">Kitasatospora indigofera</name>
    <dbReference type="NCBI Taxonomy" id="67307"/>
    <lineage>
        <taxon>Bacteria</taxon>
        <taxon>Bacillati</taxon>
        <taxon>Actinomycetota</taxon>
        <taxon>Actinomycetes</taxon>
        <taxon>Kitasatosporales</taxon>
        <taxon>Streptomycetaceae</taxon>
        <taxon>Kitasatospora</taxon>
    </lineage>
</organism>
<reference evidence="2" key="2">
    <citation type="submission" date="2020-09" db="EMBL/GenBank/DDBJ databases">
        <authorList>
            <person name="Sun Q."/>
            <person name="Ohkuma M."/>
        </authorList>
    </citation>
    <scope>NUCLEOTIDE SEQUENCE</scope>
    <source>
        <strain evidence="2">JCM 4646</strain>
    </source>
</reference>
<comment type="caution">
    <text evidence="2">The sequence shown here is derived from an EMBL/GenBank/DDBJ whole genome shotgun (WGS) entry which is preliminary data.</text>
</comment>
<evidence type="ECO:0000313" key="2">
    <source>
        <dbReference type="EMBL" id="GHH73333.1"/>
    </source>
</evidence>
<proteinExistence type="predicted"/>
<feature type="region of interest" description="Disordered" evidence="1">
    <location>
        <begin position="69"/>
        <end position="93"/>
    </location>
</feature>
<keyword evidence="3" id="KW-1185">Reference proteome</keyword>
<evidence type="ECO:0000256" key="1">
    <source>
        <dbReference type="SAM" id="MobiDB-lite"/>
    </source>
</evidence>